<reference evidence="2" key="1">
    <citation type="journal article" date="2021" name="IMA Fungus">
        <title>Genomic characterization of three marine fungi, including Emericellopsis atlantica sp. nov. with signatures of a generalist lifestyle and marine biomass degradation.</title>
        <authorList>
            <person name="Hagestad O.C."/>
            <person name="Hou L."/>
            <person name="Andersen J.H."/>
            <person name="Hansen E.H."/>
            <person name="Altermark B."/>
            <person name="Li C."/>
            <person name="Kuhnert E."/>
            <person name="Cox R.J."/>
            <person name="Crous P.W."/>
            <person name="Spatafora J.W."/>
            <person name="Lail K."/>
            <person name="Amirebrahimi M."/>
            <person name="Lipzen A."/>
            <person name="Pangilinan J."/>
            <person name="Andreopoulos W."/>
            <person name="Hayes R.D."/>
            <person name="Ng V."/>
            <person name="Grigoriev I.V."/>
            <person name="Jackson S.A."/>
            <person name="Sutton T.D.S."/>
            <person name="Dobson A.D.W."/>
            <person name="Rama T."/>
        </authorList>
    </citation>
    <scope>NUCLEOTIDE SEQUENCE</scope>
    <source>
        <strain evidence="2">TRa018bII</strain>
    </source>
</reference>
<proteinExistence type="predicted"/>
<sequence>MESSASRLERLPAELLHKILTYLKPHTIADPARHLRDLLPTSPTNDNAYLEAQRDLLSTLVTSKGLRAATLPVLYRRLSLSTLKSVHSLNAQLTRSPDLGNLVRVLDLESLRVGKASWNEGEPREAYYARVQETSEIVTRWLGVMPRLQELRTPVGWTGEGCEDLKLGLDLHVLKRVARGQLPNLRTLEWGPVITPEFEHFLERGGDGVQTRVEKMVVRSTDVEMTSVTKKLLAIMPRVRHLDLTSANVFIVDALAGLAERARLVSLTTSIKPSFAWLELSRLMASNPETFEELVMLDLKGNWEVPRLESEEDITKLISSLPASLRSLNLEGFSTCPYHLHLLEKHCPQLEELSIENGIQMEDLESMLLPPHVVVGEERRDLAEVETTHQPEQNIELKHEPILGPMARAVAVCKLRRRLNSVSIDKSSRKRTSKIRHLRVRGLPYHEQRKLRTSILLGEHSQSLGSIQVSEEELADGMLDKLCHAVGWKTYRRGRSCWIEREQAA</sequence>
<dbReference type="InterPro" id="IPR032675">
    <property type="entry name" value="LRR_dom_sf"/>
</dbReference>
<dbReference type="OrthoDB" id="9994419at2759"/>
<gene>
    <name evidence="2" type="ORF">BJ875DRAFT_9235</name>
</gene>
<evidence type="ECO:0000313" key="3">
    <source>
        <dbReference type="Proteomes" id="UP000824998"/>
    </source>
</evidence>
<dbReference type="EMBL" id="MU251459">
    <property type="protein sequence ID" value="KAG9234562.1"/>
    <property type="molecule type" value="Genomic_DNA"/>
</dbReference>
<organism evidence="2 3">
    <name type="scientific">Amylocarpus encephaloides</name>
    <dbReference type="NCBI Taxonomy" id="45428"/>
    <lineage>
        <taxon>Eukaryota</taxon>
        <taxon>Fungi</taxon>
        <taxon>Dikarya</taxon>
        <taxon>Ascomycota</taxon>
        <taxon>Pezizomycotina</taxon>
        <taxon>Leotiomycetes</taxon>
        <taxon>Helotiales</taxon>
        <taxon>Helotiales incertae sedis</taxon>
        <taxon>Amylocarpus</taxon>
    </lineage>
</organism>
<dbReference type="AlphaFoldDB" id="A0A9P7YJ92"/>
<keyword evidence="3" id="KW-1185">Reference proteome</keyword>
<dbReference type="Proteomes" id="UP000824998">
    <property type="component" value="Unassembled WGS sequence"/>
</dbReference>
<dbReference type="Gene3D" id="3.80.10.10">
    <property type="entry name" value="Ribonuclease Inhibitor"/>
    <property type="match status" value="1"/>
</dbReference>
<evidence type="ECO:0000259" key="1">
    <source>
        <dbReference type="PROSITE" id="PS50181"/>
    </source>
</evidence>
<protein>
    <recommendedName>
        <fullName evidence="1">F-box domain-containing protein</fullName>
    </recommendedName>
</protein>
<name>A0A9P7YJ92_9HELO</name>
<accession>A0A9P7YJ92</accession>
<comment type="caution">
    <text evidence="2">The sequence shown here is derived from an EMBL/GenBank/DDBJ whole genome shotgun (WGS) entry which is preliminary data.</text>
</comment>
<dbReference type="PROSITE" id="PS50181">
    <property type="entry name" value="FBOX"/>
    <property type="match status" value="1"/>
</dbReference>
<dbReference type="InterPro" id="IPR001810">
    <property type="entry name" value="F-box_dom"/>
</dbReference>
<dbReference type="SUPFAM" id="SSF52047">
    <property type="entry name" value="RNI-like"/>
    <property type="match status" value="1"/>
</dbReference>
<feature type="domain" description="F-box" evidence="1">
    <location>
        <begin position="5"/>
        <end position="28"/>
    </location>
</feature>
<evidence type="ECO:0000313" key="2">
    <source>
        <dbReference type="EMBL" id="KAG9234562.1"/>
    </source>
</evidence>